<dbReference type="EMBL" id="JBBPBM010001450">
    <property type="protein sequence ID" value="KAK8484148.1"/>
    <property type="molecule type" value="Genomic_DNA"/>
</dbReference>
<protein>
    <submittedName>
        <fullName evidence="2">Uncharacterized protein</fullName>
    </submittedName>
</protein>
<keyword evidence="3" id="KW-1185">Reference proteome</keyword>
<feature type="region of interest" description="Disordered" evidence="1">
    <location>
        <begin position="1"/>
        <end position="25"/>
    </location>
</feature>
<evidence type="ECO:0000256" key="1">
    <source>
        <dbReference type="SAM" id="MobiDB-lite"/>
    </source>
</evidence>
<comment type="caution">
    <text evidence="2">The sequence shown here is derived from an EMBL/GenBank/DDBJ whole genome shotgun (WGS) entry which is preliminary data.</text>
</comment>
<reference evidence="2 3" key="1">
    <citation type="journal article" date="2024" name="G3 (Bethesda)">
        <title>Genome assembly of Hibiscus sabdariffa L. provides insights into metabolisms of medicinal natural products.</title>
        <authorList>
            <person name="Kim T."/>
        </authorList>
    </citation>
    <scope>NUCLEOTIDE SEQUENCE [LARGE SCALE GENOMIC DNA]</scope>
    <source>
        <strain evidence="2">TK-2024</strain>
        <tissue evidence="2">Old leaves</tissue>
    </source>
</reference>
<sequence>MEPNPNNMGHKNNHSTNDKWQSADIEGENFPPIINVNVGTIQKDQHNTSKSVLEGFVDIPITFELESPRNSIGSSEPTTHLLEKDIGSLESDPSISRIQGLYLSTL</sequence>
<gene>
    <name evidence="2" type="ORF">V6N12_001565</name>
</gene>
<proteinExistence type="predicted"/>
<organism evidence="2 3">
    <name type="scientific">Hibiscus sabdariffa</name>
    <name type="common">roselle</name>
    <dbReference type="NCBI Taxonomy" id="183260"/>
    <lineage>
        <taxon>Eukaryota</taxon>
        <taxon>Viridiplantae</taxon>
        <taxon>Streptophyta</taxon>
        <taxon>Embryophyta</taxon>
        <taxon>Tracheophyta</taxon>
        <taxon>Spermatophyta</taxon>
        <taxon>Magnoliopsida</taxon>
        <taxon>eudicotyledons</taxon>
        <taxon>Gunneridae</taxon>
        <taxon>Pentapetalae</taxon>
        <taxon>rosids</taxon>
        <taxon>malvids</taxon>
        <taxon>Malvales</taxon>
        <taxon>Malvaceae</taxon>
        <taxon>Malvoideae</taxon>
        <taxon>Hibiscus</taxon>
    </lineage>
</organism>
<feature type="compositionally biased region" description="Polar residues" evidence="1">
    <location>
        <begin position="1"/>
        <end position="20"/>
    </location>
</feature>
<accession>A0ABR1ZUL3</accession>
<name>A0ABR1ZUL3_9ROSI</name>
<evidence type="ECO:0000313" key="2">
    <source>
        <dbReference type="EMBL" id="KAK8484148.1"/>
    </source>
</evidence>
<dbReference type="Proteomes" id="UP001472677">
    <property type="component" value="Unassembled WGS sequence"/>
</dbReference>
<evidence type="ECO:0000313" key="3">
    <source>
        <dbReference type="Proteomes" id="UP001472677"/>
    </source>
</evidence>